<dbReference type="Gene3D" id="3.30.420.10">
    <property type="entry name" value="Ribonuclease H-like superfamily/Ribonuclease H"/>
    <property type="match status" value="1"/>
</dbReference>
<reference evidence="2" key="1">
    <citation type="submission" date="2016-05" db="EMBL/GenBank/DDBJ databases">
        <authorList>
            <person name="Lavstsen T."/>
            <person name="Jespersen J.S."/>
        </authorList>
    </citation>
    <scope>NUCLEOTIDE SEQUENCE</scope>
    <source>
        <tissue evidence="2">Brain</tissue>
    </source>
</reference>
<protein>
    <submittedName>
        <fullName evidence="2">Uncharacterized protein</fullName>
    </submittedName>
</protein>
<evidence type="ECO:0000313" key="2">
    <source>
        <dbReference type="EMBL" id="SBQ29158.1"/>
    </source>
</evidence>
<proteinExistence type="predicted"/>
<evidence type="ECO:0000256" key="1">
    <source>
        <dbReference type="SAM" id="MobiDB-lite"/>
    </source>
</evidence>
<feature type="non-terminal residue" evidence="2">
    <location>
        <position position="69"/>
    </location>
</feature>
<name>A0A1A8D745_NOTKA</name>
<feature type="region of interest" description="Disordered" evidence="1">
    <location>
        <begin position="48"/>
        <end position="69"/>
    </location>
</feature>
<dbReference type="EMBL" id="HAEA01000678">
    <property type="protein sequence ID" value="SBQ29158.1"/>
    <property type="molecule type" value="Transcribed_RNA"/>
</dbReference>
<gene>
    <name evidence="2" type="primary">Nfu_g_1_024075</name>
</gene>
<sequence>DPKHTARVMKEWLCKKYFKVLEWPSQSTDLNRIKKSLKGVESLLPSGSPKASLLQRNGPKYQQQCVKTL</sequence>
<accession>A0A1A8D745</accession>
<organism evidence="2">
    <name type="scientific">Nothobranchius kadleci</name>
    <name type="common">African annual killifish</name>
    <dbReference type="NCBI Taxonomy" id="1051664"/>
    <lineage>
        <taxon>Eukaryota</taxon>
        <taxon>Metazoa</taxon>
        <taxon>Chordata</taxon>
        <taxon>Craniata</taxon>
        <taxon>Vertebrata</taxon>
        <taxon>Euteleostomi</taxon>
        <taxon>Actinopterygii</taxon>
        <taxon>Neopterygii</taxon>
        <taxon>Teleostei</taxon>
        <taxon>Neoteleostei</taxon>
        <taxon>Acanthomorphata</taxon>
        <taxon>Ovalentaria</taxon>
        <taxon>Atherinomorphae</taxon>
        <taxon>Cyprinodontiformes</taxon>
        <taxon>Nothobranchiidae</taxon>
        <taxon>Nothobranchius</taxon>
    </lineage>
</organism>
<reference evidence="2" key="2">
    <citation type="submission" date="2016-06" db="EMBL/GenBank/DDBJ databases">
        <title>The genome of a short-lived fish provides insights into sex chromosome evolution and the genetic control of aging.</title>
        <authorList>
            <person name="Reichwald K."/>
            <person name="Felder M."/>
            <person name="Petzold A."/>
            <person name="Koch P."/>
            <person name="Groth M."/>
            <person name="Platzer M."/>
        </authorList>
    </citation>
    <scope>NUCLEOTIDE SEQUENCE</scope>
    <source>
        <tissue evidence="2">Brain</tissue>
    </source>
</reference>
<feature type="non-terminal residue" evidence="2">
    <location>
        <position position="1"/>
    </location>
</feature>
<dbReference type="InterPro" id="IPR036397">
    <property type="entry name" value="RNaseH_sf"/>
</dbReference>
<feature type="compositionally biased region" description="Polar residues" evidence="1">
    <location>
        <begin position="60"/>
        <end position="69"/>
    </location>
</feature>
<dbReference type="AlphaFoldDB" id="A0A1A8D745"/>
<dbReference type="GO" id="GO:0003676">
    <property type="term" value="F:nucleic acid binding"/>
    <property type="evidence" value="ECO:0007669"/>
    <property type="project" value="InterPro"/>
</dbReference>